<evidence type="ECO:0000259" key="8">
    <source>
        <dbReference type="PROSITE" id="PS50893"/>
    </source>
</evidence>
<dbReference type="PROSITE" id="PS50893">
    <property type="entry name" value="ABC_TRANSPORTER_2"/>
    <property type="match status" value="1"/>
</dbReference>
<dbReference type="PANTHER" id="PTHR42711">
    <property type="entry name" value="ABC TRANSPORTER ATP-BINDING PROTEIN"/>
    <property type="match status" value="1"/>
</dbReference>
<dbReference type="InterPro" id="IPR003439">
    <property type="entry name" value="ABC_transporter-like_ATP-bd"/>
</dbReference>
<dbReference type="SMART" id="SM00382">
    <property type="entry name" value="AAA"/>
    <property type="match status" value="1"/>
</dbReference>
<dbReference type="EMBL" id="JAUSRB010000002">
    <property type="protein sequence ID" value="MDP9862608.1"/>
    <property type="molecule type" value="Genomic_DNA"/>
</dbReference>
<dbReference type="InterPro" id="IPR050763">
    <property type="entry name" value="ABC_transporter_ATP-binding"/>
</dbReference>
<keyword evidence="3" id="KW-0813">Transport</keyword>
<evidence type="ECO:0000256" key="2">
    <source>
        <dbReference type="ARBA" id="ARBA00005417"/>
    </source>
</evidence>
<comment type="similarity">
    <text evidence="2">Belongs to the ABC transporter superfamily.</text>
</comment>
<keyword evidence="5" id="KW-0067">ATP-binding</keyword>
<sequence length="313" mass="31969">MFQGVGVRAVGLSLKGEHGWVYRDVGLAAEPGSLTAVTGQAGSGRTSLLLTLAGRMRPTDGTLTVGRYGKPRAIRRVAALGLVDGVNDLEKALTVREHLHERSPGMFWGRRQESRAATALALAGLELSPGDRTLIRDLGREERVRLGIALALLDTPGLLILDNVDTGLAQDRQEALWATLGELGALGLTVIAACTESERAAVRLPSGNPAESTDSGGSGGSGDSADSTESGEPGNATDSGEPRDATDGPDGGHPAHSGPDPDGPEAVPAVTGSTAPPDPEGPGSVPDAEKPAGAGGQDGESMARTVTSEERDR</sequence>
<keyword evidence="10" id="KW-1185">Reference proteome</keyword>
<evidence type="ECO:0000256" key="7">
    <source>
        <dbReference type="SAM" id="MobiDB-lite"/>
    </source>
</evidence>
<feature type="domain" description="ABC transporter" evidence="8">
    <location>
        <begin position="7"/>
        <end position="258"/>
    </location>
</feature>
<dbReference type="InterPro" id="IPR027417">
    <property type="entry name" value="P-loop_NTPase"/>
</dbReference>
<keyword evidence="4" id="KW-0547">Nucleotide-binding</keyword>
<name>A0ABT9R064_9ACTN</name>
<dbReference type="Gene3D" id="3.40.50.300">
    <property type="entry name" value="P-loop containing nucleotide triphosphate hydrolases"/>
    <property type="match status" value="1"/>
</dbReference>
<evidence type="ECO:0000313" key="9">
    <source>
        <dbReference type="EMBL" id="MDP9862608.1"/>
    </source>
</evidence>
<organism evidence="9 10">
    <name type="scientific">Streptosporangium brasiliense</name>
    <dbReference type="NCBI Taxonomy" id="47480"/>
    <lineage>
        <taxon>Bacteria</taxon>
        <taxon>Bacillati</taxon>
        <taxon>Actinomycetota</taxon>
        <taxon>Actinomycetes</taxon>
        <taxon>Streptosporangiales</taxon>
        <taxon>Streptosporangiaceae</taxon>
        <taxon>Streptosporangium</taxon>
    </lineage>
</organism>
<evidence type="ECO:0000256" key="4">
    <source>
        <dbReference type="ARBA" id="ARBA00022741"/>
    </source>
</evidence>
<feature type="compositionally biased region" description="Low complexity" evidence="7">
    <location>
        <begin position="223"/>
        <end position="232"/>
    </location>
</feature>
<evidence type="ECO:0000256" key="1">
    <source>
        <dbReference type="ARBA" id="ARBA00004202"/>
    </source>
</evidence>
<dbReference type="RefSeq" id="WP_306858759.1">
    <property type="nucleotide sequence ID" value="NZ_JAUSRB010000002.1"/>
</dbReference>
<keyword evidence="6" id="KW-0046">Antibiotic resistance</keyword>
<protein>
    <submittedName>
        <fullName evidence="9">ABC-type transport system involved in cytochrome c biogenesis ATPase subunit</fullName>
    </submittedName>
</protein>
<dbReference type="PANTHER" id="PTHR42711:SF5">
    <property type="entry name" value="ABC TRANSPORTER ATP-BINDING PROTEIN NATA"/>
    <property type="match status" value="1"/>
</dbReference>
<evidence type="ECO:0000256" key="3">
    <source>
        <dbReference type="ARBA" id="ARBA00022448"/>
    </source>
</evidence>
<evidence type="ECO:0000313" key="10">
    <source>
        <dbReference type="Proteomes" id="UP001230426"/>
    </source>
</evidence>
<comment type="subcellular location">
    <subcellularLocation>
        <location evidence="1">Cell membrane</location>
        <topology evidence="1">Peripheral membrane protein</topology>
    </subcellularLocation>
</comment>
<evidence type="ECO:0000256" key="5">
    <source>
        <dbReference type="ARBA" id="ARBA00022840"/>
    </source>
</evidence>
<gene>
    <name evidence="9" type="ORF">J2S55_001874</name>
</gene>
<feature type="region of interest" description="Disordered" evidence="7">
    <location>
        <begin position="202"/>
        <end position="313"/>
    </location>
</feature>
<dbReference type="Proteomes" id="UP001230426">
    <property type="component" value="Unassembled WGS sequence"/>
</dbReference>
<comment type="caution">
    <text evidence="9">The sequence shown here is derived from an EMBL/GenBank/DDBJ whole genome shotgun (WGS) entry which is preliminary data.</text>
</comment>
<accession>A0ABT9R064</accession>
<dbReference type="SUPFAM" id="SSF52540">
    <property type="entry name" value="P-loop containing nucleoside triphosphate hydrolases"/>
    <property type="match status" value="1"/>
</dbReference>
<proteinExistence type="inferred from homology"/>
<reference evidence="9 10" key="1">
    <citation type="submission" date="2023-07" db="EMBL/GenBank/DDBJ databases">
        <title>Sequencing the genomes of 1000 actinobacteria strains.</title>
        <authorList>
            <person name="Klenk H.-P."/>
        </authorList>
    </citation>
    <scope>NUCLEOTIDE SEQUENCE [LARGE SCALE GENOMIC DNA]</scope>
    <source>
        <strain evidence="9 10">DSM 44109</strain>
    </source>
</reference>
<dbReference type="InterPro" id="IPR003593">
    <property type="entry name" value="AAA+_ATPase"/>
</dbReference>
<evidence type="ECO:0000256" key="6">
    <source>
        <dbReference type="ARBA" id="ARBA00023251"/>
    </source>
</evidence>
<dbReference type="Pfam" id="PF00005">
    <property type="entry name" value="ABC_tran"/>
    <property type="match status" value="1"/>
</dbReference>